<dbReference type="InterPro" id="IPR011335">
    <property type="entry name" value="Restrct_endonuc-II-like"/>
</dbReference>
<reference evidence="2 3" key="1">
    <citation type="submission" date="2016-10" db="EMBL/GenBank/DDBJ databases">
        <authorList>
            <person name="de Groot N.N."/>
        </authorList>
    </citation>
    <scope>NUCLEOTIDE SEQUENCE [LARGE SCALE GENOMIC DNA]</scope>
    <source>
        <strain evidence="2 3">DSM 26656</strain>
    </source>
</reference>
<protein>
    <submittedName>
        <fullName evidence="2">Very-short-patch-repair endonuclease</fullName>
    </submittedName>
</protein>
<dbReference type="InterPro" id="IPR007569">
    <property type="entry name" value="DUF559"/>
</dbReference>
<feature type="domain" description="DUF559" evidence="1">
    <location>
        <begin position="10"/>
        <end position="117"/>
    </location>
</feature>
<gene>
    <name evidence="2" type="ORF">SAMN04488115_101589</name>
</gene>
<dbReference type="Gene3D" id="3.40.960.10">
    <property type="entry name" value="VSR Endonuclease"/>
    <property type="match status" value="1"/>
</dbReference>
<dbReference type="PANTHER" id="PTHR38590:SF1">
    <property type="entry name" value="BLL0828 PROTEIN"/>
    <property type="match status" value="1"/>
</dbReference>
<keyword evidence="2" id="KW-0255">Endonuclease</keyword>
<sequence length="129" mass="14766">MSSSSRKDPRTTNARRLRREATSAEKRLWLHLKQLELPGGHFRRQAPMGPYFADFVHFGMKLVIELDGGQHGLPEFAAHDARRTAYLEAQGFRVMRFWNHELTDNLDGVVETIFRALHDHSNPTGALPC</sequence>
<dbReference type="EMBL" id="FNUY01000001">
    <property type="protein sequence ID" value="SEF59819.1"/>
    <property type="molecule type" value="Genomic_DNA"/>
</dbReference>
<dbReference type="Proteomes" id="UP000236743">
    <property type="component" value="Unassembled WGS sequence"/>
</dbReference>
<keyword evidence="2" id="KW-0378">Hydrolase</keyword>
<dbReference type="CDD" id="cd01038">
    <property type="entry name" value="Endonuclease_DUF559"/>
    <property type="match status" value="1"/>
</dbReference>
<dbReference type="Pfam" id="PF04480">
    <property type="entry name" value="DUF559"/>
    <property type="match status" value="1"/>
</dbReference>
<evidence type="ECO:0000313" key="2">
    <source>
        <dbReference type="EMBL" id="SEF59819.1"/>
    </source>
</evidence>
<organism evidence="2 3">
    <name type="scientific">Bosea lathyri</name>
    <dbReference type="NCBI Taxonomy" id="1036778"/>
    <lineage>
        <taxon>Bacteria</taxon>
        <taxon>Pseudomonadati</taxon>
        <taxon>Pseudomonadota</taxon>
        <taxon>Alphaproteobacteria</taxon>
        <taxon>Hyphomicrobiales</taxon>
        <taxon>Boseaceae</taxon>
        <taxon>Bosea</taxon>
    </lineage>
</organism>
<name>A0A1H5TAK5_9HYPH</name>
<accession>A0A1H5TAK5</accession>
<evidence type="ECO:0000313" key="3">
    <source>
        <dbReference type="Proteomes" id="UP000236743"/>
    </source>
</evidence>
<dbReference type="InterPro" id="IPR047216">
    <property type="entry name" value="Endonuclease_DUF559_bact"/>
</dbReference>
<dbReference type="RefSeq" id="WP_103870943.1">
    <property type="nucleotide sequence ID" value="NZ_FNUY01000001.1"/>
</dbReference>
<dbReference type="AlphaFoldDB" id="A0A1H5TAK5"/>
<dbReference type="OrthoDB" id="9798754at2"/>
<dbReference type="GO" id="GO:0004519">
    <property type="term" value="F:endonuclease activity"/>
    <property type="evidence" value="ECO:0007669"/>
    <property type="project" value="UniProtKB-KW"/>
</dbReference>
<dbReference type="PANTHER" id="PTHR38590">
    <property type="entry name" value="BLL0828 PROTEIN"/>
    <property type="match status" value="1"/>
</dbReference>
<keyword evidence="3" id="KW-1185">Reference proteome</keyword>
<keyword evidence="2" id="KW-0540">Nuclease</keyword>
<dbReference type="SUPFAM" id="SSF52980">
    <property type="entry name" value="Restriction endonuclease-like"/>
    <property type="match status" value="1"/>
</dbReference>
<proteinExistence type="predicted"/>
<evidence type="ECO:0000259" key="1">
    <source>
        <dbReference type="Pfam" id="PF04480"/>
    </source>
</evidence>